<dbReference type="Pfam" id="PF12704">
    <property type="entry name" value="MacB_PCD"/>
    <property type="match status" value="1"/>
</dbReference>
<feature type="domain" description="ABC3 transporter permease C-terminal" evidence="8">
    <location>
        <begin position="250"/>
        <end position="367"/>
    </location>
</feature>
<accession>A0A8J3FB71</accession>
<keyword evidence="2" id="KW-1003">Cell membrane</keyword>
<feature type="transmembrane region" description="Helical" evidence="7">
    <location>
        <begin position="416"/>
        <end position="440"/>
    </location>
</feature>
<feature type="domain" description="ABC3 transporter permease C-terminal" evidence="8">
    <location>
        <begin position="694"/>
        <end position="810"/>
    </location>
</feature>
<gene>
    <name evidence="10" type="ORF">GCM10010123_36810</name>
</gene>
<evidence type="ECO:0000256" key="5">
    <source>
        <dbReference type="ARBA" id="ARBA00023136"/>
    </source>
</evidence>
<comment type="caution">
    <text evidence="10">The sequence shown here is derived from an EMBL/GenBank/DDBJ whole genome shotgun (WGS) entry which is preliminary data.</text>
</comment>
<evidence type="ECO:0000256" key="2">
    <source>
        <dbReference type="ARBA" id="ARBA00022475"/>
    </source>
</evidence>
<evidence type="ECO:0000259" key="8">
    <source>
        <dbReference type="Pfam" id="PF02687"/>
    </source>
</evidence>
<feature type="transmembrane region" description="Helical" evidence="7">
    <location>
        <begin position="383"/>
        <end position="404"/>
    </location>
</feature>
<proteinExistence type="inferred from homology"/>
<feature type="transmembrane region" description="Helical" evidence="7">
    <location>
        <begin position="246"/>
        <end position="273"/>
    </location>
</feature>
<dbReference type="GO" id="GO:0022857">
    <property type="term" value="F:transmembrane transporter activity"/>
    <property type="evidence" value="ECO:0007669"/>
    <property type="project" value="TreeGrafter"/>
</dbReference>
<feature type="transmembrane region" description="Helical" evidence="7">
    <location>
        <begin position="746"/>
        <end position="765"/>
    </location>
</feature>
<dbReference type="GO" id="GO:0005886">
    <property type="term" value="C:plasma membrane"/>
    <property type="evidence" value="ECO:0007669"/>
    <property type="project" value="UniProtKB-SubCell"/>
</dbReference>
<organism evidence="10 11">
    <name type="scientific">Pilimelia anulata</name>
    <dbReference type="NCBI Taxonomy" id="53371"/>
    <lineage>
        <taxon>Bacteria</taxon>
        <taxon>Bacillati</taxon>
        <taxon>Actinomycetota</taxon>
        <taxon>Actinomycetes</taxon>
        <taxon>Micromonosporales</taxon>
        <taxon>Micromonosporaceae</taxon>
        <taxon>Pilimelia</taxon>
    </lineage>
</organism>
<dbReference type="AlphaFoldDB" id="A0A8J3FB71"/>
<dbReference type="Pfam" id="PF02687">
    <property type="entry name" value="FtsX"/>
    <property type="match status" value="2"/>
</dbReference>
<dbReference type="Proteomes" id="UP000649739">
    <property type="component" value="Unassembled WGS sequence"/>
</dbReference>
<dbReference type="InterPro" id="IPR050250">
    <property type="entry name" value="Macrolide_Exporter_MacB"/>
</dbReference>
<feature type="transmembrane region" description="Helical" evidence="7">
    <location>
        <begin position="691"/>
        <end position="713"/>
    </location>
</feature>
<dbReference type="InterPro" id="IPR025857">
    <property type="entry name" value="MacB_PCD"/>
</dbReference>
<dbReference type="PANTHER" id="PTHR30572:SF4">
    <property type="entry name" value="ABC TRANSPORTER PERMEASE YTRF"/>
    <property type="match status" value="1"/>
</dbReference>
<evidence type="ECO:0000256" key="4">
    <source>
        <dbReference type="ARBA" id="ARBA00022989"/>
    </source>
</evidence>
<name>A0A8J3FB71_9ACTN</name>
<feature type="domain" description="MacB-like periplasmic core" evidence="9">
    <location>
        <begin position="17"/>
        <end position="213"/>
    </location>
</feature>
<evidence type="ECO:0000256" key="3">
    <source>
        <dbReference type="ARBA" id="ARBA00022692"/>
    </source>
</evidence>
<dbReference type="PANTHER" id="PTHR30572">
    <property type="entry name" value="MEMBRANE COMPONENT OF TRANSPORTER-RELATED"/>
    <property type="match status" value="1"/>
</dbReference>
<feature type="transmembrane region" description="Helical" evidence="7">
    <location>
        <begin position="294"/>
        <end position="319"/>
    </location>
</feature>
<comment type="similarity">
    <text evidence="6">Belongs to the ABC-4 integral membrane protein family.</text>
</comment>
<evidence type="ECO:0000259" key="9">
    <source>
        <dbReference type="Pfam" id="PF12704"/>
    </source>
</evidence>
<keyword evidence="5 7" id="KW-0472">Membrane</keyword>
<keyword evidence="4 7" id="KW-1133">Transmembrane helix</keyword>
<protein>
    <submittedName>
        <fullName evidence="10">Membrane protein</fullName>
    </submittedName>
</protein>
<dbReference type="EMBL" id="BMQB01000008">
    <property type="protein sequence ID" value="GGK03541.1"/>
    <property type="molecule type" value="Genomic_DNA"/>
</dbReference>
<feature type="transmembrane region" description="Helical" evidence="7">
    <location>
        <begin position="339"/>
        <end position="357"/>
    </location>
</feature>
<dbReference type="InterPro" id="IPR003838">
    <property type="entry name" value="ABC3_permease_C"/>
</dbReference>
<keyword evidence="3 7" id="KW-0812">Transmembrane</keyword>
<evidence type="ECO:0000256" key="7">
    <source>
        <dbReference type="SAM" id="Phobius"/>
    </source>
</evidence>
<reference evidence="10" key="1">
    <citation type="journal article" date="2014" name="Int. J. Syst. Evol. Microbiol.">
        <title>Complete genome sequence of Corynebacterium casei LMG S-19264T (=DSM 44701T), isolated from a smear-ripened cheese.</title>
        <authorList>
            <consortium name="US DOE Joint Genome Institute (JGI-PGF)"/>
            <person name="Walter F."/>
            <person name="Albersmeier A."/>
            <person name="Kalinowski J."/>
            <person name="Ruckert C."/>
        </authorList>
    </citation>
    <scope>NUCLEOTIDE SEQUENCE</scope>
    <source>
        <strain evidence="10">JCM 3090</strain>
    </source>
</reference>
<evidence type="ECO:0000256" key="6">
    <source>
        <dbReference type="ARBA" id="ARBA00038076"/>
    </source>
</evidence>
<evidence type="ECO:0000256" key="1">
    <source>
        <dbReference type="ARBA" id="ARBA00004651"/>
    </source>
</evidence>
<reference evidence="10" key="2">
    <citation type="submission" date="2020-09" db="EMBL/GenBank/DDBJ databases">
        <authorList>
            <person name="Sun Q."/>
            <person name="Ohkuma M."/>
        </authorList>
    </citation>
    <scope>NUCLEOTIDE SEQUENCE</scope>
    <source>
        <strain evidence="10">JCM 3090</strain>
    </source>
</reference>
<dbReference type="RefSeq" id="WP_189171408.1">
    <property type="nucleotide sequence ID" value="NZ_BMQB01000008.1"/>
</dbReference>
<keyword evidence="11" id="KW-1185">Reference proteome</keyword>
<comment type="subcellular location">
    <subcellularLocation>
        <location evidence="1">Cell membrane</location>
        <topology evidence="1">Multi-pass membrane protein</topology>
    </subcellularLocation>
</comment>
<sequence>MLRSLLRDLRAHPGRLAMTLLAIVLSVSFVVASWVFADSLSRTAADARTRDDAGVLVAAAARPFTPAERDRLAALPGVTAARGVVVGRAGFVQRDGKLGGLYDPGRGGTDWDGTRRFALVAGRAPAGAGEVALEEEAAEQGGRRPGDTVRVQLAGGRTRDLTVTGLFTYRMLAGAVPALALPEATALELLGGGFAQVELDGPDPAALAAAVRAARPDLPADAVALATDLAAKRRAAAREEAEEIRLLLLAFAAVAVLVGALVIANTFTILVAQRTRQFALLRAVGASRRQVRRAILAEAAVVGLLGATAGGAAGVGLAYGGLVLLRAAGEEVTLALGPAGLAVGYAIGLGVTLLAAYGSARRAATIAPVAALRTDATVRRRSLALRGTAGVLALAGGAAVLLVVTDGPLSRADRVAGIGAVLAAWLGVLLIGPLLAGLVLRPLAALTRYGGGPALRLAVRNAIRDPRRTAATASALMIGVALVCAFATIGASAERLLIGDVARTLPAGTAILRAPGFASTLDGTVADRARAAAGVDRVAAVRPLVATVDGEPDTLQLVDAAPLATLVTPTIVSGAASARGGALVMDDPVGGARARVGDRLRLGLPDGRAATVPVVGTYRAVQGFAGTLVDAALVPGAAAVPPGTVYAGGPDPAAARAGLRAAFADRPDVLVEDREATIAQLGDAFALTLRVLAVLLGMGVVIAVFGVVNTLALSVHERTREIGVARAVGAGRRLIRRTVRGESTVLAGYGAVLGVAVGLAVGAIMQHLLLDAPVLDAVVPVGTVAAALGGLVAAGVLAAWWPARRAARTPVLTAIATE</sequence>
<evidence type="ECO:0000313" key="10">
    <source>
        <dbReference type="EMBL" id="GGK03541.1"/>
    </source>
</evidence>
<feature type="transmembrane region" description="Helical" evidence="7">
    <location>
        <begin position="777"/>
        <end position="801"/>
    </location>
</feature>
<evidence type="ECO:0000313" key="11">
    <source>
        <dbReference type="Proteomes" id="UP000649739"/>
    </source>
</evidence>
<feature type="transmembrane region" description="Helical" evidence="7">
    <location>
        <begin position="470"/>
        <end position="493"/>
    </location>
</feature>